<feature type="compositionally biased region" description="Basic residues" evidence="1">
    <location>
        <begin position="243"/>
        <end position="264"/>
    </location>
</feature>
<comment type="caution">
    <text evidence="2">The sequence shown here is derived from an EMBL/GenBank/DDBJ whole genome shotgun (WGS) entry which is preliminary data.</text>
</comment>
<evidence type="ECO:0000313" key="2">
    <source>
        <dbReference type="EMBL" id="CAK0869138.1"/>
    </source>
</evidence>
<sequence>QTFSTSRRSRCGTRSRGPRSASPRPSSSPRRSSRRSPSSPTSSRSCRSPSTRRARRWHSWRRSTRSRCIQWQPTRRSLAPTTPSRHSVSCVTNSSKDLYTVCRRTFSSRCSRWRRASSRRCSSCQQRWRARQAAPPPQAPPQAASASSSLRGPLWPRLGQLSQPQQRQLRRQRLGQRRVHLTTSASRRLATRRRALPPWTRPKAAPRRGPPANGTGSSKLSAPSPRRTTPARRPRRPGSWPRRPSRGRRRPRLLAKARLTRHMG</sequence>
<organism evidence="2 3">
    <name type="scientific">Prorocentrum cordatum</name>
    <dbReference type="NCBI Taxonomy" id="2364126"/>
    <lineage>
        <taxon>Eukaryota</taxon>
        <taxon>Sar</taxon>
        <taxon>Alveolata</taxon>
        <taxon>Dinophyceae</taxon>
        <taxon>Prorocentrales</taxon>
        <taxon>Prorocentraceae</taxon>
        <taxon>Prorocentrum</taxon>
    </lineage>
</organism>
<feature type="compositionally biased region" description="Basic residues" evidence="1">
    <location>
        <begin position="7"/>
        <end position="17"/>
    </location>
</feature>
<feature type="region of interest" description="Disordered" evidence="1">
    <location>
        <begin position="1"/>
        <end position="59"/>
    </location>
</feature>
<feature type="compositionally biased region" description="Low complexity" evidence="1">
    <location>
        <begin position="156"/>
        <end position="167"/>
    </location>
</feature>
<dbReference type="Proteomes" id="UP001189429">
    <property type="component" value="Unassembled WGS sequence"/>
</dbReference>
<name>A0ABN9VB61_9DINO</name>
<feature type="region of interest" description="Disordered" evidence="1">
    <location>
        <begin position="129"/>
        <end position="264"/>
    </location>
</feature>
<evidence type="ECO:0000313" key="3">
    <source>
        <dbReference type="Proteomes" id="UP001189429"/>
    </source>
</evidence>
<evidence type="ECO:0000256" key="1">
    <source>
        <dbReference type="SAM" id="MobiDB-lite"/>
    </source>
</evidence>
<keyword evidence="3" id="KW-1185">Reference proteome</keyword>
<accession>A0ABN9VB61</accession>
<feature type="compositionally biased region" description="Basic residues" evidence="1">
    <location>
        <begin position="168"/>
        <end position="180"/>
    </location>
</feature>
<gene>
    <name evidence="2" type="ORF">PCOR1329_LOCUS55598</name>
</gene>
<feature type="compositionally biased region" description="Low complexity" evidence="1">
    <location>
        <begin position="18"/>
        <end position="49"/>
    </location>
</feature>
<protein>
    <submittedName>
        <fullName evidence="2">Uncharacterized protein</fullName>
    </submittedName>
</protein>
<dbReference type="EMBL" id="CAUYUJ010016822">
    <property type="protein sequence ID" value="CAK0869138.1"/>
    <property type="molecule type" value="Genomic_DNA"/>
</dbReference>
<reference evidence="2" key="1">
    <citation type="submission" date="2023-10" db="EMBL/GenBank/DDBJ databases">
        <authorList>
            <person name="Chen Y."/>
            <person name="Shah S."/>
            <person name="Dougan E. K."/>
            <person name="Thang M."/>
            <person name="Chan C."/>
        </authorList>
    </citation>
    <scope>NUCLEOTIDE SEQUENCE [LARGE SCALE GENOMIC DNA]</scope>
</reference>
<feature type="compositionally biased region" description="Basic residues" evidence="1">
    <location>
        <begin position="50"/>
        <end position="59"/>
    </location>
</feature>
<feature type="non-terminal residue" evidence="2">
    <location>
        <position position="264"/>
    </location>
</feature>
<proteinExistence type="predicted"/>
<feature type="non-terminal residue" evidence="2">
    <location>
        <position position="1"/>
    </location>
</feature>